<comment type="subcellular location">
    <subcellularLocation>
        <location evidence="1">Cell membrane</location>
    </subcellularLocation>
</comment>
<gene>
    <name evidence="8" type="ORF">GM668_14405</name>
</gene>
<sequence>MKLTRMMAACLLWLAAQAAAASDTPAPPAASAPPSASASASAAASPIPFKREKHSEDTLAYQSLAALVLAALAAYGIALGLRRLRTGSVALPMQRARRIRVAESVRLGRHHTLHVVEYDGEQLLLSEGQHGVTVVSRKDGATGAAHD</sequence>
<evidence type="ECO:0000313" key="8">
    <source>
        <dbReference type="EMBL" id="MTW03275.1"/>
    </source>
</evidence>
<dbReference type="Pfam" id="PF04347">
    <property type="entry name" value="FliO"/>
    <property type="match status" value="1"/>
</dbReference>
<dbReference type="RefSeq" id="WP_155439649.1">
    <property type="nucleotide sequence ID" value="NZ_WNLA01000008.1"/>
</dbReference>
<comment type="caution">
    <text evidence="8">The sequence shown here is derived from an EMBL/GenBank/DDBJ whole genome shotgun (WGS) entry which is preliminary data.</text>
</comment>
<evidence type="ECO:0008006" key="10">
    <source>
        <dbReference type="Google" id="ProtNLM"/>
    </source>
</evidence>
<proteinExistence type="predicted"/>
<keyword evidence="3 6" id="KW-0812">Transmembrane</keyword>
<evidence type="ECO:0000313" key="9">
    <source>
        <dbReference type="Proteomes" id="UP000484015"/>
    </source>
</evidence>
<dbReference type="EMBL" id="WNLA01000008">
    <property type="protein sequence ID" value="MTW03275.1"/>
    <property type="molecule type" value="Genomic_DNA"/>
</dbReference>
<reference evidence="8 9" key="1">
    <citation type="submission" date="2019-11" db="EMBL/GenBank/DDBJ databases">
        <title>Type strains purchased from KCTC, JCM and DSMZ.</title>
        <authorList>
            <person name="Lu H."/>
        </authorList>
    </citation>
    <scope>NUCLEOTIDE SEQUENCE [LARGE SCALE GENOMIC DNA]</scope>
    <source>
        <strain evidence="8 9">KCTC 42409</strain>
    </source>
</reference>
<feature type="chain" id="PRO_5026903298" description="Flagellar biosynthetic protein FliO" evidence="7">
    <location>
        <begin position="22"/>
        <end position="147"/>
    </location>
</feature>
<evidence type="ECO:0000256" key="7">
    <source>
        <dbReference type="SAM" id="SignalP"/>
    </source>
</evidence>
<evidence type="ECO:0000256" key="3">
    <source>
        <dbReference type="ARBA" id="ARBA00022692"/>
    </source>
</evidence>
<name>A0A6L6Q0V8_9BURK</name>
<evidence type="ECO:0000256" key="2">
    <source>
        <dbReference type="ARBA" id="ARBA00022475"/>
    </source>
</evidence>
<keyword evidence="9" id="KW-1185">Reference proteome</keyword>
<dbReference type="OrthoDB" id="10014417at2"/>
<protein>
    <recommendedName>
        <fullName evidence="10">Flagellar biosynthetic protein FliO</fullName>
    </recommendedName>
</protein>
<keyword evidence="5 6" id="KW-0472">Membrane</keyword>
<dbReference type="GO" id="GO:0016020">
    <property type="term" value="C:membrane"/>
    <property type="evidence" value="ECO:0007669"/>
    <property type="project" value="InterPro"/>
</dbReference>
<dbReference type="InterPro" id="IPR022781">
    <property type="entry name" value="Flagellar_biosynth_FliO"/>
</dbReference>
<organism evidence="8 9">
    <name type="scientific">Pseudoduganella ginsengisoli</name>
    <dbReference type="NCBI Taxonomy" id="1462440"/>
    <lineage>
        <taxon>Bacteria</taxon>
        <taxon>Pseudomonadati</taxon>
        <taxon>Pseudomonadota</taxon>
        <taxon>Betaproteobacteria</taxon>
        <taxon>Burkholderiales</taxon>
        <taxon>Oxalobacteraceae</taxon>
        <taxon>Telluria group</taxon>
        <taxon>Pseudoduganella</taxon>
    </lineage>
</organism>
<feature type="signal peptide" evidence="7">
    <location>
        <begin position="1"/>
        <end position="21"/>
    </location>
</feature>
<dbReference type="GO" id="GO:0044781">
    <property type="term" value="P:bacterial-type flagellum organization"/>
    <property type="evidence" value="ECO:0007669"/>
    <property type="project" value="InterPro"/>
</dbReference>
<keyword evidence="2" id="KW-1003">Cell membrane</keyword>
<evidence type="ECO:0000256" key="6">
    <source>
        <dbReference type="SAM" id="Phobius"/>
    </source>
</evidence>
<evidence type="ECO:0000256" key="5">
    <source>
        <dbReference type="ARBA" id="ARBA00023136"/>
    </source>
</evidence>
<evidence type="ECO:0000256" key="1">
    <source>
        <dbReference type="ARBA" id="ARBA00004236"/>
    </source>
</evidence>
<keyword evidence="4 6" id="KW-1133">Transmembrane helix</keyword>
<feature type="transmembrane region" description="Helical" evidence="6">
    <location>
        <begin position="59"/>
        <end position="81"/>
    </location>
</feature>
<accession>A0A6L6Q0V8</accession>
<keyword evidence="7" id="KW-0732">Signal</keyword>
<evidence type="ECO:0000256" key="4">
    <source>
        <dbReference type="ARBA" id="ARBA00022989"/>
    </source>
</evidence>
<dbReference type="AlphaFoldDB" id="A0A6L6Q0V8"/>
<dbReference type="Proteomes" id="UP000484015">
    <property type="component" value="Unassembled WGS sequence"/>
</dbReference>